<proteinExistence type="inferred from homology"/>
<dbReference type="GO" id="GO:0006096">
    <property type="term" value="P:glycolytic process"/>
    <property type="evidence" value="ECO:0007669"/>
    <property type="project" value="UniProtKB-KW"/>
</dbReference>
<comment type="subcellular location">
    <subcellularLocation>
        <location evidence="2">Cytoplasm</location>
    </subcellularLocation>
</comment>
<dbReference type="InterPro" id="IPR035990">
    <property type="entry name" value="TIM_sf"/>
</dbReference>
<comment type="subunit">
    <text evidence="6">Homodimer.</text>
</comment>
<evidence type="ECO:0000256" key="10">
    <source>
        <dbReference type="ARBA" id="ARBA00023152"/>
    </source>
</evidence>
<evidence type="ECO:0000256" key="1">
    <source>
        <dbReference type="ARBA" id="ARBA00000474"/>
    </source>
</evidence>
<dbReference type="EC" id="5.3.1.1" evidence="7"/>
<dbReference type="InterPro" id="IPR000652">
    <property type="entry name" value="Triosephosphate_isomerase"/>
</dbReference>
<keyword evidence="14" id="KW-1185">Reference proteome</keyword>
<dbReference type="Gene3D" id="3.20.20.70">
    <property type="entry name" value="Aldolase class I"/>
    <property type="match status" value="1"/>
</dbReference>
<evidence type="ECO:0000313" key="14">
    <source>
        <dbReference type="Proteomes" id="UP001558713"/>
    </source>
</evidence>
<evidence type="ECO:0000256" key="11">
    <source>
        <dbReference type="ARBA" id="ARBA00023235"/>
    </source>
</evidence>
<dbReference type="GO" id="GO:0004807">
    <property type="term" value="F:triose-phosphate isomerase activity"/>
    <property type="evidence" value="ECO:0007669"/>
    <property type="project" value="UniProtKB-EC"/>
</dbReference>
<dbReference type="Pfam" id="PF00121">
    <property type="entry name" value="TIM"/>
    <property type="match status" value="1"/>
</dbReference>
<keyword evidence="11 13" id="KW-0413">Isomerase</keyword>
<comment type="catalytic activity">
    <reaction evidence="1">
        <text>D-glyceraldehyde 3-phosphate = dihydroxyacetone phosphate</text>
        <dbReference type="Rhea" id="RHEA:18585"/>
        <dbReference type="ChEBI" id="CHEBI:57642"/>
        <dbReference type="ChEBI" id="CHEBI:59776"/>
        <dbReference type="EC" id="5.3.1.1"/>
    </reaction>
</comment>
<keyword evidence="9" id="KW-0963">Cytoplasm</keyword>
<evidence type="ECO:0000256" key="4">
    <source>
        <dbReference type="ARBA" id="ARBA00004742"/>
    </source>
</evidence>
<comment type="caution">
    <text evidence="13">The sequence shown here is derived from an EMBL/GenBank/DDBJ whole genome shotgun (WGS) entry which is preliminary data.</text>
</comment>
<protein>
    <recommendedName>
        <fullName evidence="12">Triosephosphate isomerase, cytosolic</fullName>
        <ecNumber evidence="7">5.3.1.1</ecNumber>
    </recommendedName>
</protein>
<organism evidence="13 14">
    <name type="scientific">Cardamine amara subsp. amara</name>
    <dbReference type="NCBI Taxonomy" id="228776"/>
    <lineage>
        <taxon>Eukaryota</taxon>
        <taxon>Viridiplantae</taxon>
        <taxon>Streptophyta</taxon>
        <taxon>Embryophyta</taxon>
        <taxon>Tracheophyta</taxon>
        <taxon>Spermatophyta</taxon>
        <taxon>Magnoliopsida</taxon>
        <taxon>eudicotyledons</taxon>
        <taxon>Gunneridae</taxon>
        <taxon>Pentapetalae</taxon>
        <taxon>rosids</taxon>
        <taxon>malvids</taxon>
        <taxon>Brassicales</taxon>
        <taxon>Brassicaceae</taxon>
        <taxon>Cardamineae</taxon>
        <taxon>Cardamine</taxon>
    </lineage>
</organism>
<dbReference type="HAMAP" id="MF_00147_B">
    <property type="entry name" value="TIM_B"/>
    <property type="match status" value="1"/>
</dbReference>
<evidence type="ECO:0000256" key="3">
    <source>
        <dbReference type="ARBA" id="ARBA00004680"/>
    </source>
</evidence>
<evidence type="ECO:0000256" key="5">
    <source>
        <dbReference type="ARBA" id="ARBA00007422"/>
    </source>
</evidence>
<dbReference type="EMBL" id="JBANAX010000893">
    <property type="protein sequence ID" value="KAL1189551.1"/>
    <property type="molecule type" value="Genomic_DNA"/>
</dbReference>
<accession>A0ABD0Z4C1</accession>
<evidence type="ECO:0000256" key="6">
    <source>
        <dbReference type="ARBA" id="ARBA00011738"/>
    </source>
</evidence>
<dbReference type="CDD" id="cd00311">
    <property type="entry name" value="TIM"/>
    <property type="match status" value="1"/>
</dbReference>
<dbReference type="InterPro" id="IPR013785">
    <property type="entry name" value="Aldolase_TIM"/>
</dbReference>
<gene>
    <name evidence="13" type="ORF">V5N11_035263</name>
</gene>
<dbReference type="InterPro" id="IPR020861">
    <property type="entry name" value="Triosephosphate_isomerase_AS"/>
</dbReference>
<keyword evidence="10" id="KW-0324">Glycolysis</keyword>
<comment type="pathway">
    <text evidence="3">Carbohydrate degradation; glycolysis; D-glyceraldehyde 3-phosphate from glycerone phosphate: step 1/1.</text>
</comment>
<dbReference type="GO" id="GO:0005737">
    <property type="term" value="C:cytoplasm"/>
    <property type="evidence" value="ECO:0007669"/>
    <property type="project" value="UniProtKB-SubCell"/>
</dbReference>
<keyword evidence="8" id="KW-0312">Gluconeogenesis</keyword>
<dbReference type="AlphaFoldDB" id="A0ABD0Z4C1"/>
<evidence type="ECO:0000313" key="13">
    <source>
        <dbReference type="EMBL" id="KAL1189551.1"/>
    </source>
</evidence>
<evidence type="ECO:0000256" key="12">
    <source>
        <dbReference type="ARBA" id="ARBA00039870"/>
    </source>
</evidence>
<dbReference type="NCBIfam" id="TIGR00419">
    <property type="entry name" value="tim"/>
    <property type="match status" value="1"/>
</dbReference>
<dbReference type="PANTHER" id="PTHR21139:SF34">
    <property type="entry name" value="TRIOSEPHOSPHATE ISOMERASE, CYTOSOLIC"/>
    <property type="match status" value="1"/>
</dbReference>
<sequence length="254" mass="27181">MARKFFVGGNWKCNGTAEEVKKIVNTLNEAQVPSQDVVEVVVSPPYVFLPLVKSTLRSDFFVAAQNCWVKKGGAFTGEVSAEMLVNLDIPWVILGHSERRAILNESNEFVGDKVAYALSQGLKVIACVGETLEQREAGSTMDVVAAQTKAIADRVSNWSNVVIAYEPVWAIGTGKVASPAQAQEVHDELRKWLAKNVSADVAATTRIIYGGSVNGGNCKELGGQADVDGFLVGGAALKPEFIDIIKAAEVKKSA</sequence>
<reference evidence="13 14" key="1">
    <citation type="submission" date="2024-04" db="EMBL/GenBank/DDBJ databases">
        <title>Genome assembly C_amara_ONT_v2.</title>
        <authorList>
            <person name="Yant L."/>
            <person name="Moore C."/>
            <person name="Slenker M."/>
        </authorList>
    </citation>
    <scope>NUCLEOTIDE SEQUENCE [LARGE SCALE GENOMIC DNA]</scope>
    <source>
        <tissue evidence="13">Leaf</tissue>
    </source>
</reference>
<dbReference type="FunFam" id="3.20.20.70:FF:000025">
    <property type="entry name" value="Triosephosphate isomerase"/>
    <property type="match status" value="1"/>
</dbReference>
<evidence type="ECO:0000256" key="2">
    <source>
        <dbReference type="ARBA" id="ARBA00004496"/>
    </source>
</evidence>
<evidence type="ECO:0000256" key="7">
    <source>
        <dbReference type="ARBA" id="ARBA00011940"/>
    </source>
</evidence>
<dbReference type="PANTHER" id="PTHR21139">
    <property type="entry name" value="TRIOSEPHOSPHATE ISOMERASE"/>
    <property type="match status" value="1"/>
</dbReference>
<evidence type="ECO:0000256" key="9">
    <source>
        <dbReference type="ARBA" id="ARBA00022490"/>
    </source>
</evidence>
<comment type="pathway">
    <text evidence="4">Carbohydrate biosynthesis; gluconeogenesis.</text>
</comment>
<comment type="similarity">
    <text evidence="5">Belongs to the triosephosphate isomerase family.</text>
</comment>
<dbReference type="Proteomes" id="UP001558713">
    <property type="component" value="Unassembled WGS sequence"/>
</dbReference>
<name>A0ABD0Z4C1_CARAN</name>
<dbReference type="PROSITE" id="PS00171">
    <property type="entry name" value="TIM_1"/>
    <property type="match status" value="1"/>
</dbReference>
<dbReference type="PROSITE" id="PS51440">
    <property type="entry name" value="TIM_2"/>
    <property type="match status" value="1"/>
</dbReference>
<dbReference type="GO" id="GO:0006094">
    <property type="term" value="P:gluconeogenesis"/>
    <property type="evidence" value="ECO:0007669"/>
    <property type="project" value="UniProtKB-KW"/>
</dbReference>
<evidence type="ECO:0000256" key="8">
    <source>
        <dbReference type="ARBA" id="ARBA00022432"/>
    </source>
</evidence>
<dbReference type="InterPro" id="IPR022896">
    <property type="entry name" value="TrioseP_Isoase_bac/euk"/>
</dbReference>
<dbReference type="SUPFAM" id="SSF51351">
    <property type="entry name" value="Triosephosphate isomerase (TIM)"/>
    <property type="match status" value="1"/>
</dbReference>